<evidence type="ECO:0000256" key="5">
    <source>
        <dbReference type="ARBA" id="ARBA00023242"/>
    </source>
</evidence>
<keyword evidence="4" id="KW-0804">Transcription</keyword>
<dbReference type="Pfam" id="PF04082">
    <property type="entry name" value="Fungal_trans"/>
    <property type="match status" value="1"/>
</dbReference>
<evidence type="ECO:0000313" key="10">
    <source>
        <dbReference type="Proteomes" id="UP001408356"/>
    </source>
</evidence>
<gene>
    <name evidence="9" type="ORF">SUNI508_10626</name>
</gene>
<feature type="coiled-coil region" evidence="6">
    <location>
        <begin position="12"/>
        <end position="39"/>
    </location>
</feature>
<evidence type="ECO:0000313" key="9">
    <source>
        <dbReference type="EMBL" id="KAK9415021.1"/>
    </source>
</evidence>
<dbReference type="InterPro" id="IPR050815">
    <property type="entry name" value="TF_fung"/>
</dbReference>
<feature type="region of interest" description="Disordered" evidence="7">
    <location>
        <begin position="46"/>
        <end position="93"/>
    </location>
</feature>
<evidence type="ECO:0000256" key="6">
    <source>
        <dbReference type="SAM" id="Coils"/>
    </source>
</evidence>
<evidence type="ECO:0000256" key="2">
    <source>
        <dbReference type="ARBA" id="ARBA00022723"/>
    </source>
</evidence>
<keyword evidence="6" id="KW-0175">Coiled coil</keyword>
<proteinExistence type="predicted"/>
<dbReference type="EMBL" id="JARVKF010000419">
    <property type="protein sequence ID" value="KAK9415021.1"/>
    <property type="molecule type" value="Genomic_DNA"/>
</dbReference>
<dbReference type="Proteomes" id="UP001408356">
    <property type="component" value="Unassembled WGS sequence"/>
</dbReference>
<protein>
    <recommendedName>
        <fullName evidence="8">Xylanolytic transcriptional activator regulatory domain-containing protein</fullName>
    </recommendedName>
</protein>
<dbReference type="InterPro" id="IPR007219">
    <property type="entry name" value="XnlR_reg_dom"/>
</dbReference>
<evidence type="ECO:0000256" key="7">
    <source>
        <dbReference type="SAM" id="MobiDB-lite"/>
    </source>
</evidence>
<keyword evidence="2" id="KW-0479">Metal-binding</keyword>
<evidence type="ECO:0000259" key="8">
    <source>
        <dbReference type="Pfam" id="PF04082"/>
    </source>
</evidence>
<feature type="domain" description="Xylanolytic transcriptional activator regulatory" evidence="8">
    <location>
        <begin position="103"/>
        <end position="234"/>
    </location>
</feature>
<comment type="caution">
    <text evidence="9">The sequence shown here is derived from an EMBL/GenBank/DDBJ whole genome shotgun (WGS) entry which is preliminary data.</text>
</comment>
<keyword evidence="10" id="KW-1185">Reference proteome</keyword>
<comment type="subcellular location">
    <subcellularLocation>
        <location evidence="1">Nucleus</location>
    </subcellularLocation>
</comment>
<keyword evidence="3" id="KW-0805">Transcription regulation</keyword>
<keyword evidence="5" id="KW-0539">Nucleus</keyword>
<sequence length="659" mass="73978">MPASRAGGKRLAALAKSQLVLAEERLANLEEKLDLILNGGLPNYASSSRREQPLNDNDDISQRSSSTAPPPEQGRPASHHSTVISDTGESNSRPGLSDIAWSIQVYFKHCHRQPVWCFERKEVADYGSLPDELVCSILALTSRFSQKRDHLQQYGNDARRLIMLRIANGMVALPTIESLCLLSYSSFIDGNIHLGQFHLGLAIQLCGSAMLDLESTYAIPDPTIERKKRLFWSLRLLEQFYGRQMILPSAPTGLGRPFYSSTDGVQGLSSELGPKTPPLPTDDIGFAGRSEPGIWNTGIHLGWVWSRVRKYVSDCSHNILKEPWRHDSTYAMVLSDFLEIENRIPMCHRYDSVKFYERKVEELGTNYDYWAPWLKEQFTYHAIPTVLNHPFLYIVGAQHNPNLAIPNTFWRRSSELALLHATWIVRIIDMIVEKQMTLTDPFFGHMAAIAATVHLYYCCAAASRLKDKSSTDLMKCRKFLKGFIPFSTACAILDHNLDKMTRIAAGVEIMDVEDWMPSRIFLSVPLMWDILQFNCKADPHEVPTANLLDASLAPRVAQEDLEESSLLEIIVATSPEITIDTTDGGQEAPSFSRRAPVSSSPEASRNNIVWDEASFEQADNLTFNTTPWLYADASQFLGMGDIGWHDPQAAMGDSRGVPW</sequence>
<name>A0ABR2UKE7_9PEZI</name>
<evidence type="ECO:0000256" key="1">
    <source>
        <dbReference type="ARBA" id="ARBA00004123"/>
    </source>
</evidence>
<dbReference type="CDD" id="cd12148">
    <property type="entry name" value="fungal_TF_MHR"/>
    <property type="match status" value="1"/>
</dbReference>
<accession>A0ABR2UKE7</accession>
<evidence type="ECO:0000256" key="3">
    <source>
        <dbReference type="ARBA" id="ARBA00023015"/>
    </source>
</evidence>
<dbReference type="PANTHER" id="PTHR47338:SF6">
    <property type="entry name" value="ZN(II)2CYS6 TRANSCRIPTION FACTOR (EUROFUNG)"/>
    <property type="match status" value="1"/>
</dbReference>
<reference evidence="9 10" key="1">
    <citation type="journal article" date="2024" name="J. Plant Pathol.">
        <title>Sequence and assembly of the genome of Seiridium unicorne, isolate CBS 538.82, causal agent of cypress canker disease.</title>
        <authorList>
            <person name="Scali E."/>
            <person name="Rocca G.D."/>
            <person name="Danti R."/>
            <person name="Garbelotto M."/>
            <person name="Barberini S."/>
            <person name="Baroncelli R."/>
            <person name="Emiliani G."/>
        </authorList>
    </citation>
    <scope>NUCLEOTIDE SEQUENCE [LARGE SCALE GENOMIC DNA]</scope>
    <source>
        <strain evidence="9 10">BM-138-508</strain>
    </source>
</reference>
<dbReference type="PANTHER" id="PTHR47338">
    <property type="entry name" value="ZN(II)2CYS6 TRANSCRIPTION FACTOR (EUROFUNG)-RELATED"/>
    <property type="match status" value="1"/>
</dbReference>
<feature type="compositionally biased region" description="Polar residues" evidence="7">
    <location>
        <begin position="79"/>
        <end position="93"/>
    </location>
</feature>
<feature type="region of interest" description="Disordered" evidence="7">
    <location>
        <begin position="579"/>
        <end position="603"/>
    </location>
</feature>
<evidence type="ECO:0000256" key="4">
    <source>
        <dbReference type="ARBA" id="ARBA00023163"/>
    </source>
</evidence>
<organism evidence="9 10">
    <name type="scientific">Seiridium unicorne</name>
    <dbReference type="NCBI Taxonomy" id="138068"/>
    <lineage>
        <taxon>Eukaryota</taxon>
        <taxon>Fungi</taxon>
        <taxon>Dikarya</taxon>
        <taxon>Ascomycota</taxon>
        <taxon>Pezizomycotina</taxon>
        <taxon>Sordariomycetes</taxon>
        <taxon>Xylariomycetidae</taxon>
        <taxon>Amphisphaeriales</taxon>
        <taxon>Sporocadaceae</taxon>
        <taxon>Seiridium</taxon>
    </lineage>
</organism>